<dbReference type="Gene3D" id="3.40.50.300">
    <property type="entry name" value="P-loop containing nucleotide triphosphate hydrolases"/>
    <property type="match status" value="2"/>
</dbReference>
<evidence type="ECO:0000256" key="2">
    <source>
        <dbReference type="ARBA" id="ARBA00022801"/>
    </source>
</evidence>
<keyword evidence="9" id="KW-1185">Reference proteome</keyword>
<dbReference type="InterPro" id="IPR001650">
    <property type="entry name" value="Helicase_C-like"/>
</dbReference>
<evidence type="ECO:0000313" key="9">
    <source>
        <dbReference type="Proteomes" id="UP000195521"/>
    </source>
</evidence>
<comment type="domain">
    <text evidence="5">The Q motif is unique to and characteristic of the DEAD box family of RNA helicases and controls ATP binding and hydrolysis.</text>
</comment>
<dbReference type="GO" id="GO:0003724">
    <property type="term" value="F:RNA helicase activity"/>
    <property type="evidence" value="ECO:0007669"/>
    <property type="project" value="UniProtKB-EC"/>
</dbReference>
<evidence type="ECO:0000259" key="6">
    <source>
        <dbReference type="PROSITE" id="PS51192"/>
    </source>
</evidence>
<evidence type="ECO:0000256" key="5">
    <source>
        <dbReference type="RuleBase" id="RU365068"/>
    </source>
</evidence>
<dbReference type="GO" id="GO:0005524">
    <property type="term" value="F:ATP binding"/>
    <property type="evidence" value="ECO:0007669"/>
    <property type="project" value="UniProtKB-UniRule"/>
</dbReference>
<dbReference type="Proteomes" id="UP000195521">
    <property type="component" value="Unassembled WGS sequence"/>
</dbReference>
<dbReference type="InterPro" id="IPR014001">
    <property type="entry name" value="Helicase_ATP-bd"/>
</dbReference>
<dbReference type="Pfam" id="PF00270">
    <property type="entry name" value="DEAD"/>
    <property type="match status" value="1"/>
</dbReference>
<keyword evidence="3 5" id="KW-0067">ATP-binding</keyword>
<dbReference type="AlphaFoldDB" id="A0A1Y1JAD6"/>
<evidence type="ECO:0000259" key="7">
    <source>
        <dbReference type="PROSITE" id="PS51194"/>
    </source>
</evidence>
<gene>
    <name evidence="8" type="ORF">PGO_030300</name>
</gene>
<comment type="function">
    <text evidence="5">RNA helicase.</text>
</comment>
<dbReference type="GeneID" id="39745934"/>
<dbReference type="SMART" id="SM00490">
    <property type="entry name" value="HELICc"/>
    <property type="match status" value="1"/>
</dbReference>
<dbReference type="OrthoDB" id="3370at2759"/>
<dbReference type="InterPro" id="IPR011545">
    <property type="entry name" value="DEAD/DEAH_box_helicase_dom"/>
</dbReference>
<dbReference type="OMA" id="INTNMFQ"/>
<dbReference type="GO" id="GO:0016787">
    <property type="term" value="F:hydrolase activity"/>
    <property type="evidence" value="ECO:0007669"/>
    <property type="project" value="UniProtKB-KW"/>
</dbReference>
<dbReference type="RefSeq" id="XP_028541819.1">
    <property type="nucleotide sequence ID" value="XM_028686018.1"/>
</dbReference>
<reference evidence="9" key="1">
    <citation type="submission" date="2017-04" db="EMBL/GenBank/DDBJ databases">
        <title>Plasmodium gonderi genome.</title>
        <authorList>
            <person name="Arisue N."/>
            <person name="Honma H."/>
            <person name="Kawai S."/>
            <person name="Tougan T."/>
            <person name="Tanabe K."/>
            <person name="Horii T."/>
        </authorList>
    </citation>
    <scope>NUCLEOTIDE SEQUENCE [LARGE SCALE GENOMIC DNA]</scope>
    <source>
        <strain evidence="9">ATCC 30045</strain>
    </source>
</reference>
<feature type="domain" description="Helicase ATP-binding" evidence="6">
    <location>
        <begin position="120"/>
        <end position="315"/>
    </location>
</feature>
<keyword evidence="4 5" id="KW-0694">RNA-binding</keyword>
<sequence>MKNSLYINQVKKFVENISTDFFNFDDLIEEGKTENDVTTGSRQSLVAHQKKVHEVHTSLNSNCRIIKIEDEEIEIAKWNEMKSVPLNEFIIKALINNFHFQKFLPCQSYVLEYALLSKNESNSLLNGDIYIEVPTGLGKTLCYIITILDYFLYNKDQNGKLFCLILTATEELVTQILRVINNFHVKNLLCQGINTNMFQMNIYFDELIDNNDVFNDTNIIVTTTNKFESLFFSNEKLFQNLKFLVIDEVDKIMSFNKSNINNLVNSLSNIVEKYETLNSDLYKPKKFLQKFFVSATLCKVSDNLMSLNLYRPIFFYYIVKHKRNEEFYLITKKKYSKVYNVIRLIMDIPEKDGLSMLIFCKSEESVHLLYRFLTVYFSYIKETSYKIKEYTRNLSNSSRKKILNQFLSQKLHILICTDSISRGLDTVNVNYVVNYDMPNHYNVLTHRIGRLSRYNSRRGTVYHLIKEKDKIVMIKSIKQRRIKGVEKIKFKKEKLMEIKRSITCIKSLINDVIIKEDAEILSRHQFYCYDDLVKLCGVE</sequence>
<organism evidence="8 9">
    <name type="scientific">Plasmodium gonderi</name>
    <dbReference type="NCBI Taxonomy" id="77519"/>
    <lineage>
        <taxon>Eukaryota</taxon>
        <taxon>Sar</taxon>
        <taxon>Alveolata</taxon>
        <taxon>Apicomplexa</taxon>
        <taxon>Aconoidasida</taxon>
        <taxon>Haemosporida</taxon>
        <taxon>Plasmodiidae</taxon>
        <taxon>Plasmodium</taxon>
        <taxon>Plasmodium (Plasmodium)</taxon>
    </lineage>
</organism>
<comment type="caution">
    <text evidence="8">The sequence shown here is derived from an EMBL/GenBank/DDBJ whole genome shotgun (WGS) entry which is preliminary data.</text>
</comment>
<dbReference type="PROSITE" id="PS51192">
    <property type="entry name" value="HELICASE_ATP_BIND_1"/>
    <property type="match status" value="1"/>
</dbReference>
<comment type="similarity">
    <text evidence="5">Belongs to the DEAD box helicase family.</text>
</comment>
<dbReference type="InterPro" id="IPR027417">
    <property type="entry name" value="P-loop_NTPase"/>
</dbReference>
<evidence type="ECO:0000256" key="1">
    <source>
        <dbReference type="ARBA" id="ARBA00022741"/>
    </source>
</evidence>
<comment type="catalytic activity">
    <reaction evidence="5">
        <text>ATP + H2O = ADP + phosphate + H(+)</text>
        <dbReference type="Rhea" id="RHEA:13065"/>
        <dbReference type="ChEBI" id="CHEBI:15377"/>
        <dbReference type="ChEBI" id="CHEBI:15378"/>
        <dbReference type="ChEBI" id="CHEBI:30616"/>
        <dbReference type="ChEBI" id="CHEBI:43474"/>
        <dbReference type="ChEBI" id="CHEBI:456216"/>
        <dbReference type="EC" id="3.6.4.13"/>
    </reaction>
</comment>
<accession>A0A1Y1JAD6</accession>
<dbReference type="EMBL" id="BDQF01000003">
    <property type="protein sequence ID" value="GAW79230.1"/>
    <property type="molecule type" value="Genomic_DNA"/>
</dbReference>
<proteinExistence type="inferred from homology"/>
<dbReference type="PROSITE" id="PS51194">
    <property type="entry name" value="HELICASE_CTER"/>
    <property type="match status" value="1"/>
</dbReference>
<dbReference type="CDD" id="cd18787">
    <property type="entry name" value="SF2_C_DEAD"/>
    <property type="match status" value="1"/>
</dbReference>
<dbReference type="PANTHER" id="PTHR24031">
    <property type="entry name" value="RNA HELICASE"/>
    <property type="match status" value="1"/>
</dbReference>
<name>A0A1Y1JAD6_PLAGO</name>
<dbReference type="EC" id="3.6.4.13" evidence="5"/>
<protein>
    <recommendedName>
        <fullName evidence="5">ATP-dependent RNA helicase</fullName>
        <ecNumber evidence="5">3.6.4.13</ecNumber>
    </recommendedName>
</protein>
<keyword evidence="1 5" id="KW-0547">Nucleotide-binding</keyword>
<dbReference type="Pfam" id="PF00271">
    <property type="entry name" value="Helicase_C"/>
    <property type="match status" value="1"/>
</dbReference>
<keyword evidence="5 8" id="KW-0347">Helicase</keyword>
<dbReference type="SMART" id="SM00487">
    <property type="entry name" value="DEXDc"/>
    <property type="match status" value="1"/>
</dbReference>
<dbReference type="GO" id="GO:0003723">
    <property type="term" value="F:RNA binding"/>
    <property type="evidence" value="ECO:0007669"/>
    <property type="project" value="UniProtKB-UniRule"/>
</dbReference>
<evidence type="ECO:0000256" key="4">
    <source>
        <dbReference type="ARBA" id="ARBA00022884"/>
    </source>
</evidence>
<evidence type="ECO:0000256" key="3">
    <source>
        <dbReference type="ARBA" id="ARBA00022840"/>
    </source>
</evidence>
<evidence type="ECO:0000313" key="8">
    <source>
        <dbReference type="EMBL" id="GAW79230.1"/>
    </source>
</evidence>
<keyword evidence="2 5" id="KW-0378">Hydrolase</keyword>
<feature type="domain" description="Helicase C-terminal" evidence="7">
    <location>
        <begin position="340"/>
        <end position="496"/>
    </location>
</feature>
<dbReference type="SUPFAM" id="SSF52540">
    <property type="entry name" value="P-loop containing nucleoside triphosphate hydrolases"/>
    <property type="match status" value="1"/>
</dbReference>